<dbReference type="AlphaFoldDB" id="A0A139A1U7"/>
<dbReference type="InterPro" id="IPR032710">
    <property type="entry name" value="NTF2-like_dom_sf"/>
</dbReference>
<name>A0A139A1U7_GONPJ</name>
<dbReference type="Proteomes" id="UP000070544">
    <property type="component" value="Unassembled WGS sequence"/>
</dbReference>
<proteinExistence type="predicted"/>
<evidence type="ECO:0000259" key="1">
    <source>
        <dbReference type="Pfam" id="PF12680"/>
    </source>
</evidence>
<organism evidence="2 3">
    <name type="scientific">Gonapodya prolifera (strain JEL478)</name>
    <name type="common">Monoblepharis prolifera</name>
    <dbReference type="NCBI Taxonomy" id="1344416"/>
    <lineage>
        <taxon>Eukaryota</taxon>
        <taxon>Fungi</taxon>
        <taxon>Fungi incertae sedis</taxon>
        <taxon>Chytridiomycota</taxon>
        <taxon>Chytridiomycota incertae sedis</taxon>
        <taxon>Monoblepharidomycetes</taxon>
        <taxon>Monoblepharidales</taxon>
        <taxon>Gonapodyaceae</taxon>
        <taxon>Gonapodya</taxon>
    </lineage>
</organism>
<dbReference type="InterPro" id="IPR037401">
    <property type="entry name" value="SnoaL-like"/>
</dbReference>
<dbReference type="Gene3D" id="3.10.450.50">
    <property type="match status" value="1"/>
</dbReference>
<protein>
    <recommendedName>
        <fullName evidence="1">SnoaL-like domain-containing protein</fullName>
    </recommendedName>
</protein>
<dbReference type="Pfam" id="PF12680">
    <property type="entry name" value="SnoaL_2"/>
    <property type="match status" value="1"/>
</dbReference>
<feature type="domain" description="SnoaL-like" evidence="1">
    <location>
        <begin position="24"/>
        <end position="116"/>
    </location>
</feature>
<evidence type="ECO:0000313" key="2">
    <source>
        <dbReference type="EMBL" id="KXS10515.1"/>
    </source>
</evidence>
<accession>A0A139A1U7</accession>
<dbReference type="EMBL" id="KQ965821">
    <property type="protein sequence ID" value="KXS10515.1"/>
    <property type="molecule type" value="Genomic_DNA"/>
</dbReference>
<sequence length="128" mass="14614">MSTEPIIHAFHQELEECFGDPAKTLKKLKHRSAPDVVVVMPGHDEISGAEAFVALQSKTLDSMKATKRVFKLKELEEHGDLTMARFLVTVILPDGSKAHLKTMELWKRIDGEWKRWRRFVAVSNESDN</sequence>
<dbReference type="SUPFAM" id="SSF54427">
    <property type="entry name" value="NTF2-like"/>
    <property type="match status" value="1"/>
</dbReference>
<evidence type="ECO:0000313" key="3">
    <source>
        <dbReference type="Proteomes" id="UP000070544"/>
    </source>
</evidence>
<reference evidence="2 3" key="1">
    <citation type="journal article" date="2015" name="Genome Biol. Evol.">
        <title>Phylogenomic analyses indicate that early fungi evolved digesting cell walls of algal ancestors of land plants.</title>
        <authorList>
            <person name="Chang Y."/>
            <person name="Wang S."/>
            <person name="Sekimoto S."/>
            <person name="Aerts A.L."/>
            <person name="Choi C."/>
            <person name="Clum A."/>
            <person name="LaButti K.M."/>
            <person name="Lindquist E.A."/>
            <person name="Yee Ngan C."/>
            <person name="Ohm R.A."/>
            <person name="Salamov A.A."/>
            <person name="Grigoriev I.V."/>
            <person name="Spatafora J.W."/>
            <person name="Berbee M.L."/>
        </authorList>
    </citation>
    <scope>NUCLEOTIDE SEQUENCE [LARGE SCALE GENOMIC DNA]</scope>
    <source>
        <strain evidence="2 3">JEL478</strain>
    </source>
</reference>
<keyword evidence="3" id="KW-1185">Reference proteome</keyword>
<gene>
    <name evidence="2" type="ORF">M427DRAFT_139264</name>
</gene>